<dbReference type="PATRIC" id="fig|237258.4.peg.1461"/>
<proteinExistence type="predicted"/>
<dbReference type="SUPFAM" id="SSF51261">
    <property type="entry name" value="Duplicated hybrid motif"/>
    <property type="match status" value="1"/>
</dbReference>
<feature type="domain" description="M23ase beta-sheet core" evidence="1">
    <location>
        <begin position="195"/>
        <end position="290"/>
    </location>
</feature>
<dbReference type="Gene3D" id="2.70.70.10">
    <property type="entry name" value="Glucose Permease (Domain IIA)"/>
    <property type="match status" value="1"/>
</dbReference>
<dbReference type="STRING" id="237258.SAMN04489756_10697"/>
<dbReference type="OrthoDB" id="9810477at2"/>
<name>A0A1E5UGP2_9FLAO</name>
<dbReference type="AlphaFoldDB" id="A0A1E5UGP2"/>
<dbReference type="InterPro" id="IPR016047">
    <property type="entry name" value="M23ase_b-sheet_dom"/>
</dbReference>
<gene>
    <name evidence="2" type="ORF">BHF72_1509</name>
</gene>
<dbReference type="PANTHER" id="PTHR21666:SF270">
    <property type="entry name" value="MUREIN HYDROLASE ACTIVATOR ENVC"/>
    <property type="match status" value="1"/>
</dbReference>
<evidence type="ECO:0000313" key="3">
    <source>
        <dbReference type="Proteomes" id="UP000095601"/>
    </source>
</evidence>
<accession>A0A1E5UGP2</accession>
<dbReference type="EMBL" id="MKGI01000012">
    <property type="protein sequence ID" value="OEL12052.1"/>
    <property type="molecule type" value="Genomic_DNA"/>
</dbReference>
<dbReference type="InterPro" id="IPR011055">
    <property type="entry name" value="Dup_hybrid_motif"/>
</dbReference>
<dbReference type="KEGG" id="cnr:EB819_01640"/>
<dbReference type="Pfam" id="PF01551">
    <property type="entry name" value="Peptidase_M23"/>
    <property type="match status" value="1"/>
</dbReference>
<dbReference type="GO" id="GO:0004222">
    <property type="term" value="F:metalloendopeptidase activity"/>
    <property type="evidence" value="ECO:0007669"/>
    <property type="project" value="TreeGrafter"/>
</dbReference>
<keyword evidence="3" id="KW-1185">Reference proteome</keyword>
<dbReference type="InterPro" id="IPR050570">
    <property type="entry name" value="Cell_wall_metabolism_enzyme"/>
</dbReference>
<dbReference type="CDD" id="cd12797">
    <property type="entry name" value="M23_peptidase"/>
    <property type="match status" value="1"/>
</dbReference>
<dbReference type="Proteomes" id="UP000095601">
    <property type="component" value="Unassembled WGS sequence"/>
</dbReference>
<sequence length="296" mass="32530">MKKFFIKKKNVQLFMGALLFVILLQSFVIAKLYSEKDDKNYQVNLVKINTQKDSLDFFKLKNDLAAVDNTVRTINNYLKAKNASNLSIEALSRDSLSSSVYLSNQSSRYSEYLVELEKRLQQVPVGHPINNGFLSSNFGMRKNPIPSKKILLASARPLAISSEKIEKDSAGNVINKSNVNVASKNAAPAEKDQMQFHKGIDYGVSYGSDVMCTATGKVIFAGQKSGYGSCVIISHGNGLATLYAHLSKINVKANQNVKAGEVIAQSGNSGRSTGPHLHYEVHKNNTPVNPKLFLNL</sequence>
<dbReference type="PANTHER" id="PTHR21666">
    <property type="entry name" value="PEPTIDASE-RELATED"/>
    <property type="match status" value="1"/>
</dbReference>
<reference evidence="2 3" key="1">
    <citation type="submission" date="2016-09" db="EMBL/GenBank/DDBJ databases">
        <authorList>
            <person name="Capua I."/>
            <person name="De Benedictis P."/>
            <person name="Joannis T."/>
            <person name="Lombin L.H."/>
            <person name="Cattoli G."/>
        </authorList>
    </citation>
    <scope>NUCLEOTIDE SEQUENCE [LARGE SCALE GENOMIC DNA]</scope>
    <source>
        <strain evidence="2 3">NRS-1</strain>
    </source>
</reference>
<dbReference type="RefSeq" id="WP_083250136.1">
    <property type="nucleotide sequence ID" value="NZ_CP034157.1"/>
</dbReference>
<organism evidence="2 3">
    <name type="scientific">Cloacibacterium normanense</name>
    <dbReference type="NCBI Taxonomy" id="237258"/>
    <lineage>
        <taxon>Bacteria</taxon>
        <taxon>Pseudomonadati</taxon>
        <taxon>Bacteroidota</taxon>
        <taxon>Flavobacteriia</taxon>
        <taxon>Flavobacteriales</taxon>
        <taxon>Weeksellaceae</taxon>
    </lineage>
</organism>
<evidence type="ECO:0000259" key="1">
    <source>
        <dbReference type="Pfam" id="PF01551"/>
    </source>
</evidence>
<protein>
    <submittedName>
        <fullName evidence="2">Peptidase M23 family protein</fullName>
    </submittedName>
</protein>
<evidence type="ECO:0000313" key="2">
    <source>
        <dbReference type="EMBL" id="OEL12052.1"/>
    </source>
</evidence>
<comment type="caution">
    <text evidence="2">The sequence shown here is derived from an EMBL/GenBank/DDBJ whole genome shotgun (WGS) entry which is preliminary data.</text>
</comment>